<feature type="transmembrane region" description="Helical" evidence="2">
    <location>
        <begin position="53"/>
        <end position="75"/>
    </location>
</feature>
<dbReference type="AlphaFoldDB" id="A0A517TAX9"/>
<evidence type="ECO:0000256" key="1">
    <source>
        <dbReference type="SAM" id="MobiDB-lite"/>
    </source>
</evidence>
<evidence type="ECO:0000256" key="2">
    <source>
        <dbReference type="SAM" id="Phobius"/>
    </source>
</evidence>
<dbReference type="RefSeq" id="WP_197439603.1">
    <property type="nucleotide sequence ID" value="NZ_CP036316.1"/>
</dbReference>
<keyword evidence="2" id="KW-0812">Transmembrane</keyword>
<keyword evidence="2" id="KW-0472">Membrane</keyword>
<gene>
    <name evidence="4" type="ORF">V22_27790</name>
</gene>
<dbReference type="CDD" id="cd07043">
    <property type="entry name" value="STAS_anti-anti-sigma_factors"/>
    <property type="match status" value="1"/>
</dbReference>
<dbReference type="PROSITE" id="PS50801">
    <property type="entry name" value="STAS"/>
    <property type="match status" value="1"/>
</dbReference>
<feature type="compositionally biased region" description="Acidic residues" evidence="1">
    <location>
        <begin position="277"/>
        <end position="293"/>
    </location>
</feature>
<accession>A0A517TAX9</accession>
<feature type="transmembrane region" description="Helical" evidence="2">
    <location>
        <begin position="167"/>
        <end position="188"/>
    </location>
</feature>
<dbReference type="Proteomes" id="UP000319976">
    <property type="component" value="Chromosome"/>
</dbReference>
<feature type="compositionally biased region" description="Pro residues" evidence="1">
    <location>
        <begin position="246"/>
        <end position="255"/>
    </location>
</feature>
<protein>
    <recommendedName>
        <fullName evidence="3">STAS domain-containing protein</fullName>
    </recommendedName>
</protein>
<keyword evidence="5" id="KW-1185">Reference proteome</keyword>
<reference evidence="4 5" key="1">
    <citation type="submission" date="2019-02" db="EMBL/GenBank/DDBJ databases">
        <title>Deep-cultivation of Planctomycetes and their phenomic and genomic characterization uncovers novel biology.</title>
        <authorList>
            <person name="Wiegand S."/>
            <person name="Jogler M."/>
            <person name="Boedeker C."/>
            <person name="Pinto D."/>
            <person name="Vollmers J."/>
            <person name="Rivas-Marin E."/>
            <person name="Kohn T."/>
            <person name="Peeters S.H."/>
            <person name="Heuer A."/>
            <person name="Rast P."/>
            <person name="Oberbeckmann S."/>
            <person name="Bunk B."/>
            <person name="Jeske O."/>
            <person name="Meyerdierks A."/>
            <person name="Storesund J.E."/>
            <person name="Kallscheuer N."/>
            <person name="Luecker S."/>
            <person name="Lage O.M."/>
            <person name="Pohl T."/>
            <person name="Merkel B.J."/>
            <person name="Hornburger P."/>
            <person name="Mueller R.-W."/>
            <person name="Bruemmer F."/>
            <person name="Labrenz M."/>
            <person name="Spormann A.M."/>
            <person name="Op den Camp H."/>
            <person name="Overmann J."/>
            <person name="Amann R."/>
            <person name="Jetten M.S.M."/>
            <person name="Mascher T."/>
            <person name="Medema M.H."/>
            <person name="Devos D.P."/>
            <person name="Kaster A.-K."/>
            <person name="Ovreas L."/>
            <person name="Rohde M."/>
            <person name="Galperin M.Y."/>
            <person name="Jogler C."/>
        </authorList>
    </citation>
    <scope>NUCLEOTIDE SEQUENCE [LARGE SCALE GENOMIC DNA]</scope>
    <source>
        <strain evidence="4 5">V22</strain>
    </source>
</reference>
<proteinExistence type="predicted"/>
<dbReference type="EMBL" id="CP036316">
    <property type="protein sequence ID" value="QDT65524.1"/>
    <property type="molecule type" value="Genomic_DNA"/>
</dbReference>
<dbReference type="SUPFAM" id="SSF52091">
    <property type="entry name" value="SpoIIaa-like"/>
    <property type="match status" value="1"/>
</dbReference>
<organism evidence="4 5">
    <name type="scientific">Calycomorphotria hydatis</name>
    <dbReference type="NCBI Taxonomy" id="2528027"/>
    <lineage>
        <taxon>Bacteria</taxon>
        <taxon>Pseudomonadati</taxon>
        <taxon>Planctomycetota</taxon>
        <taxon>Planctomycetia</taxon>
        <taxon>Planctomycetales</taxon>
        <taxon>Planctomycetaceae</taxon>
        <taxon>Calycomorphotria</taxon>
    </lineage>
</organism>
<dbReference type="InterPro" id="IPR002645">
    <property type="entry name" value="STAS_dom"/>
</dbReference>
<feature type="transmembrane region" description="Helical" evidence="2">
    <location>
        <begin position="136"/>
        <end position="155"/>
    </location>
</feature>
<feature type="compositionally biased region" description="Low complexity" evidence="1">
    <location>
        <begin position="258"/>
        <end position="276"/>
    </location>
</feature>
<dbReference type="InterPro" id="IPR036513">
    <property type="entry name" value="STAS_dom_sf"/>
</dbReference>
<evidence type="ECO:0000313" key="5">
    <source>
        <dbReference type="Proteomes" id="UP000319976"/>
    </source>
</evidence>
<dbReference type="Pfam" id="PF01740">
    <property type="entry name" value="STAS"/>
    <property type="match status" value="1"/>
</dbReference>
<evidence type="ECO:0000259" key="3">
    <source>
        <dbReference type="PROSITE" id="PS50801"/>
    </source>
</evidence>
<feature type="domain" description="STAS" evidence="3">
    <location>
        <begin position="28"/>
        <end position="120"/>
    </location>
</feature>
<dbReference type="Gene3D" id="3.30.750.24">
    <property type="entry name" value="STAS domain"/>
    <property type="match status" value="1"/>
</dbReference>
<feature type="region of interest" description="Disordered" evidence="1">
    <location>
        <begin position="219"/>
        <end position="306"/>
    </location>
</feature>
<dbReference type="KEGG" id="chya:V22_27790"/>
<name>A0A517TAX9_9PLAN</name>
<sequence>MSTAQSPCRFEEAERGVLVVSPRPELNDVQWADIEQIGDGILQRVQSQQRPRVVIDLLELNYMGSAMVALIVRVWKSVDERSGKMAVANRSDLVGEVLELAGLSKKWMMVESREEAISAIGGGIGSGSDQSVGGGMLMAVGAIVCAIVACIGLVAMMEDMMAKGPAVAMLCLGGLAGIAFGGLSVAGGSGIGRILGILGGAGSVIMLVVGVVALASQVDTPPPPPEQESPSLDEDLGPADELTPSDVPPALPDFPPVESAGTESGSGVVSEETISVETEEPAEESTTAEENNTESEPTPSAESSVE</sequence>
<evidence type="ECO:0000313" key="4">
    <source>
        <dbReference type="EMBL" id="QDT65524.1"/>
    </source>
</evidence>
<feature type="transmembrane region" description="Helical" evidence="2">
    <location>
        <begin position="194"/>
        <end position="215"/>
    </location>
</feature>
<keyword evidence="2" id="KW-1133">Transmembrane helix</keyword>
<feature type="compositionally biased region" description="Low complexity" evidence="1">
    <location>
        <begin position="294"/>
        <end position="306"/>
    </location>
</feature>